<organism evidence="1 2">
    <name type="scientific">Draconibacterium sediminis</name>
    <dbReference type="NCBI Taxonomy" id="1544798"/>
    <lineage>
        <taxon>Bacteria</taxon>
        <taxon>Pseudomonadati</taxon>
        <taxon>Bacteroidota</taxon>
        <taxon>Bacteroidia</taxon>
        <taxon>Marinilabiliales</taxon>
        <taxon>Prolixibacteraceae</taxon>
        <taxon>Draconibacterium</taxon>
    </lineage>
</organism>
<gene>
    <name evidence="1" type="ORF">LH29_05495</name>
</gene>
<name>A0A0D8JDA6_9BACT</name>
<comment type="caution">
    <text evidence="1">The sequence shown here is derived from an EMBL/GenBank/DDBJ whole genome shotgun (WGS) entry which is preliminary data.</text>
</comment>
<dbReference type="Proteomes" id="UP000032544">
    <property type="component" value="Unassembled WGS sequence"/>
</dbReference>
<dbReference type="InterPro" id="IPR021109">
    <property type="entry name" value="Peptidase_aspartic_dom_sf"/>
</dbReference>
<dbReference type="Pfam" id="PF13650">
    <property type="entry name" value="Asp_protease_2"/>
    <property type="match status" value="1"/>
</dbReference>
<sequence length="402" mass="45494">MVNKLEHYIEVSDFFKLKDTYNQHIDQLSETHKLYYSALISNVFNQAEESNLAIGELLEKHKASLTDTMRNELYNTKLLNHVNLYEYSEAAKASEIILNNFAVLNDSSELESLQNEIKIWKALKDVPRQEIVKSADTSIPMTKDKVGLFNIDVSFGDSTKNLLFDTGANFSVMVRSLAKKLDLKITEADFYVTAATGLRVKSDIAIAPELNIGGITFKNVFFLVLNDKDLSFPQIDYYINGAIGFPVIEAMDEIRVSKDNEIFVPQNPVEYSYNNFALNGLMPIIAAEYNGDTLRFDFDTGATTTSLYPQFYKDYKSQIEQNFEKEKFTAGSGGGVLEFEGYVIDKINLKVADSEAQLDSVRLHIEDIGSTESNFHGNFGQDYIKQFNEMIISFKYASVTFN</sequence>
<dbReference type="InterPro" id="IPR034122">
    <property type="entry name" value="Retropepsin-like_bacterial"/>
</dbReference>
<evidence type="ECO:0000313" key="2">
    <source>
        <dbReference type="Proteomes" id="UP000032544"/>
    </source>
</evidence>
<dbReference type="AlphaFoldDB" id="A0A0D8JDA6"/>
<dbReference type="CDD" id="cd05483">
    <property type="entry name" value="retropepsin_like_bacteria"/>
    <property type="match status" value="1"/>
</dbReference>
<proteinExistence type="predicted"/>
<evidence type="ECO:0000313" key="1">
    <source>
        <dbReference type="EMBL" id="KJF44887.1"/>
    </source>
</evidence>
<evidence type="ECO:0008006" key="3">
    <source>
        <dbReference type="Google" id="ProtNLM"/>
    </source>
</evidence>
<dbReference type="STRING" id="1544798.LH29_05495"/>
<dbReference type="SUPFAM" id="SSF50630">
    <property type="entry name" value="Acid proteases"/>
    <property type="match status" value="1"/>
</dbReference>
<dbReference type="Gene3D" id="2.40.70.10">
    <property type="entry name" value="Acid Proteases"/>
    <property type="match status" value="2"/>
</dbReference>
<reference evidence="1 2" key="1">
    <citation type="submission" date="2014-09" db="EMBL/GenBank/DDBJ databases">
        <title>Draft Genome Sequence of Draconibacterium sp. JN14CK-3.</title>
        <authorList>
            <person name="Dong C."/>
            <person name="Lai Q."/>
            <person name="Shao Z."/>
        </authorList>
    </citation>
    <scope>NUCLEOTIDE SEQUENCE [LARGE SCALE GENOMIC DNA]</scope>
    <source>
        <strain evidence="1 2">JN14CK-3</strain>
    </source>
</reference>
<accession>A0A0D8JDA6</accession>
<keyword evidence="2" id="KW-1185">Reference proteome</keyword>
<dbReference type="EMBL" id="JRHC01000001">
    <property type="protein sequence ID" value="KJF44887.1"/>
    <property type="molecule type" value="Genomic_DNA"/>
</dbReference>
<protein>
    <recommendedName>
        <fullName evidence="3">Peptidase A2 domain-containing protein</fullName>
    </recommendedName>
</protein>